<dbReference type="AlphaFoldDB" id="A0A3N1VR31"/>
<dbReference type="CDD" id="cd01666">
    <property type="entry name" value="TGS_DRG"/>
    <property type="match status" value="1"/>
</dbReference>
<gene>
    <name evidence="2" type="ORF">EDC27_0066</name>
</gene>
<dbReference type="Gene3D" id="3.40.50.300">
    <property type="entry name" value="P-loop containing nucleotide triphosphate hydrolases"/>
    <property type="match status" value="1"/>
</dbReference>
<accession>A0A3N1VR31</accession>
<dbReference type="InterPro" id="IPR012676">
    <property type="entry name" value="TGS-like"/>
</dbReference>
<evidence type="ECO:0000313" key="3">
    <source>
        <dbReference type="Proteomes" id="UP000276223"/>
    </source>
</evidence>
<sequence length="328" mass="36824">MPANLPPPYFEAEKRYREAKTPEAKIEALEEMLTIMPKHKGTDKLRADLRRKIAKFKSEAQQRKGTGRKGVNYAIDKEGAAQVVVVGAPNTGKSSLVGILSNASPEVAEFPHSTWKPTPGMVPYENIQFQLIDTPPISKDYVDPWMADLIRRSDLVMILVDLKADPLQQMEDTMEVLENLRVFPEGQSPPPDLQKKPFLKKMIVVVNKVDTESDVEDFCAFQELSQCSLPCVAVSTASGRGLHALLDMIFAHSDVLRVYTKAPGKEPDTSAPFILPRKSTVQDLAEKIHKDFVKKLKFARIWGKAVFDGQMVQKDYELQDGDIVEFRI</sequence>
<dbReference type="SUPFAM" id="SSF81271">
    <property type="entry name" value="TGS-like"/>
    <property type="match status" value="1"/>
</dbReference>
<dbReference type="EMBL" id="RJVA01000001">
    <property type="protein sequence ID" value="ROR03531.1"/>
    <property type="molecule type" value="Genomic_DNA"/>
</dbReference>
<dbReference type="GO" id="GO:0003924">
    <property type="term" value="F:GTPase activity"/>
    <property type="evidence" value="ECO:0007669"/>
    <property type="project" value="InterPro"/>
</dbReference>
<dbReference type="OrthoDB" id="257487at2"/>
<dbReference type="GO" id="GO:0005525">
    <property type="term" value="F:GTP binding"/>
    <property type="evidence" value="ECO:0007669"/>
    <property type="project" value="InterPro"/>
</dbReference>
<protein>
    <recommendedName>
        <fullName evidence="1">TGS domain-containing protein</fullName>
    </recommendedName>
</protein>
<organism evidence="2 3">
    <name type="scientific">Desulfosoma caldarium</name>
    <dbReference type="NCBI Taxonomy" id="610254"/>
    <lineage>
        <taxon>Bacteria</taxon>
        <taxon>Pseudomonadati</taxon>
        <taxon>Thermodesulfobacteriota</taxon>
        <taxon>Syntrophobacteria</taxon>
        <taxon>Syntrophobacterales</taxon>
        <taxon>Syntrophobacteraceae</taxon>
        <taxon>Desulfosoma</taxon>
    </lineage>
</organism>
<name>A0A3N1VR31_9BACT</name>
<feature type="domain" description="TGS" evidence="1">
    <location>
        <begin position="254"/>
        <end position="328"/>
    </location>
</feature>
<dbReference type="Pfam" id="PF02824">
    <property type="entry name" value="TGS"/>
    <property type="match status" value="1"/>
</dbReference>
<dbReference type="PROSITE" id="PS51880">
    <property type="entry name" value="TGS"/>
    <property type="match status" value="1"/>
</dbReference>
<reference evidence="2 3" key="1">
    <citation type="submission" date="2018-11" db="EMBL/GenBank/DDBJ databases">
        <title>Genomic Encyclopedia of Type Strains, Phase IV (KMG-IV): sequencing the most valuable type-strain genomes for metagenomic binning, comparative biology and taxonomic classification.</title>
        <authorList>
            <person name="Goeker M."/>
        </authorList>
    </citation>
    <scope>NUCLEOTIDE SEQUENCE [LARGE SCALE GENOMIC DNA]</scope>
    <source>
        <strain evidence="2 3">DSM 22027</strain>
    </source>
</reference>
<proteinExistence type="predicted"/>
<evidence type="ECO:0000259" key="1">
    <source>
        <dbReference type="PROSITE" id="PS51880"/>
    </source>
</evidence>
<keyword evidence="3" id="KW-1185">Reference proteome</keyword>
<dbReference type="InterPro" id="IPR012675">
    <property type="entry name" value="Beta-grasp_dom_sf"/>
</dbReference>
<dbReference type="InterPro" id="IPR027417">
    <property type="entry name" value="P-loop_NTPase"/>
</dbReference>
<comment type="caution">
    <text evidence="2">The sequence shown here is derived from an EMBL/GenBank/DDBJ whole genome shotgun (WGS) entry which is preliminary data.</text>
</comment>
<dbReference type="PRINTS" id="PR00326">
    <property type="entry name" value="GTP1OBG"/>
</dbReference>
<dbReference type="InterPro" id="IPR006073">
    <property type="entry name" value="GTP-bd"/>
</dbReference>
<dbReference type="InterPro" id="IPR045001">
    <property type="entry name" value="DRG"/>
</dbReference>
<dbReference type="InterPro" id="IPR004095">
    <property type="entry name" value="TGS"/>
</dbReference>
<dbReference type="PANTHER" id="PTHR43127">
    <property type="entry name" value="DEVELOPMENTALLY-REGULATED GTP-BINDING PROTEIN 2"/>
    <property type="match status" value="1"/>
</dbReference>
<dbReference type="Proteomes" id="UP000276223">
    <property type="component" value="Unassembled WGS sequence"/>
</dbReference>
<dbReference type="RefSeq" id="WP_123288635.1">
    <property type="nucleotide sequence ID" value="NZ_RJVA01000001.1"/>
</dbReference>
<dbReference type="Pfam" id="PF01926">
    <property type="entry name" value="MMR_HSR1"/>
    <property type="match status" value="1"/>
</dbReference>
<evidence type="ECO:0000313" key="2">
    <source>
        <dbReference type="EMBL" id="ROR03531.1"/>
    </source>
</evidence>
<dbReference type="Gene3D" id="3.10.20.30">
    <property type="match status" value="1"/>
</dbReference>
<dbReference type="SUPFAM" id="SSF52540">
    <property type="entry name" value="P-loop containing nucleoside triphosphate hydrolases"/>
    <property type="match status" value="1"/>
</dbReference>